<accession>A0A4P6JNC0</accession>
<reference evidence="1 2" key="1">
    <citation type="submission" date="2019-01" db="EMBL/GenBank/DDBJ databases">
        <title>Ktedonosporobacter rubrisoli SCAWS-G2.</title>
        <authorList>
            <person name="Huang Y."/>
            <person name="Yan B."/>
        </authorList>
    </citation>
    <scope>NUCLEOTIDE SEQUENCE [LARGE SCALE GENOMIC DNA]</scope>
    <source>
        <strain evidence="1 2">SCAWS-G2</strain>
    </source>
</reference>
<dbReference type="AlphaFoldDB" id="A0A4P6JNC0"/>
<evidence type="ECO:0000313" key="1">
    <source>
        <dbReference type="EMBL" id="QBD76590.1"/>
    </source>
</evidence>
<sequence length="86" mass="9540">MNKQNICTRTFYIVELKEETIRKRLQALLELADPELSIQNSAQYITLRLCTQAPTLAEGEGSLTALSHLPNDLALQAFCSACLLST</sequence>
<dbReference type="KEGG" id="kbs:EPA93_11480"/>
<gene>
    <name evidence="1" type="ORF">EPA93_11480</name>
</gene>
<keyword evidence="2" id="KW-1185">Reference proteome</keyword>
<name>A0A4P6JNC0_KTERU</name>
<dbReference type="Proteomes" id="UP000290365">
    <property type="component" value="Chromosome"/>
</dbReference>
<dbReference type="RefSeq" id="WP_129887514.1">
    <property type="nucleotide sequence ID" value="NZ_CP035758.1"/>
</dbReference>
<proteinExistence type="predicted"/>
<evidence type="ECO:0000313" key="2">
    <source>
        <dbReference type="Proteomes" id="UP000290365"/>
    </source>
</evidence>
<organism evidence="1 2">
    <name type="scientific">Ktedonosporobacter rubrisoli</name>
    <dbReference type="NCBI Taxonomy" id="2509675"/>
    <lineage>
        <taxon>Bacteria</taxon>
        <taxon>Bacillati</taxon>
        <taxon>Chloroflexota</taxon>
        <taxon>Ktedonobacteria</taxon>
        <taxon>Ktedonobacterales</taxon>
        <taxon>Ktedonosporobacteraceae</taxon>
        <taxon>Ktedonosporobacter</taxon>
    </lineage>
</organism>
<dbReference type="EMBL" id="CP035758">
    <property type="protein sequence ID" value="QBD76590.1"/>
    <property type="molecule type" value="Genomic_DNA"/>
</dbReference>
<protein>
    <submittedName>
        <fullName evidence="1">Uncharacterized protein</fullName>
    </submittedName>
</protein>